<evidence type="ECO:0000259" key="2">
    <source>
        <dbReference type="Pfam" id="PF13338"/>
    </source>
</evidence>
<dbReference type="InterPro" id="IPR025159">
    <property type="entry name" value="AbiEi_N"/>
</dbReference>
<name>A0A846X0X3_9ACTN</name>
<dbReference type="Pfam" id="PF13338">
    <property type="entry name" value="AbiEi_4"/>
    <property type="match status" value="1"/>
</dbReference>
<feature type="domain" description="AbiEi antitoxin N-terminal" evidence="2">
    <location>
        <begin position="10"/>
        <end position="56"/>
    </location>
</feature>
<protein>
    <submittedName>
        <fullName evidence="3">DUF559 domain-containing protein</fullName>
    </submittedName>
</protein>
<dbReference type="SUPFAM" id="SSF52980">
    <property type="entry name" value="Restriction endonuclease-like"/>
    <property type="match status" value="1"/>
</dbReference>
<dbReference type="Gene3D" id="3.40.960.10">
    <property type="entry name" value="VSR Endonuclease"/>
    <property type="match status" value="1"/>
</dbReference>
<dbReference type="Proteomes" id="UP000582646">
    <property type="component" value="Unassembled WGS sequence"/>
</dbReference>
<evidence type="ECO:0000259" key="1">
    <source>
        <dbReference type="Pfam" id="PF04480"/>
    </source>
</evidence>
<dbReference type="Pfam" id="PF04480">
    <property type="entry name" value="DUF559"/>
    <property type="match status" value="1"/>
</dbReference>
<reference evidence="3 4" key="1">
    <citation type="submission" date="2020-04" db="EMBL/GenBank/DDBJ databases">
        <title>MicrobeNet Type strains.</title>
        <authorList>
            <person name="Nicholson A.C."/>
        </authorList>
    </citation>
    <scope>NUCLEOTIDE SEQUENCE [LARGE SCALE GENOMIC DNA]</scope>
    <source>
        <strain evidence="3 4">DSM 44113</strain>
    </source>
</reference>
<feature type="domain" description="DUF559" evidence="1">
    <location>
        <begin position="217"/>
        <end position="293"/>
    </location>
</feature>
<keyword evidence="4" id="KW-1185">Reference proteome</keyword>
<organism evidence="3 4">
    <name type="scientific">Tsukamurella spumae</name>
    <dbReference type="NCBI Taxonomy" id="44753"/>
    <lineage>
        <taxon>Bacteria</taxon>
        <taxon>Bacillati</taxon>
        <taxon>Actinomycetota</taxon>
        <taxon>Actinomycetes</taxon>
        <taxon>Mycobacteriales</taxon>
        <taxon>Tsukamurellaceae</taxon>
        <taxon>Tsukamurella</taxon>
    </lineage>
</organism>
<dbReference type="RefSeq" id="WP_343952352.1">
    <property type="nucleotide sequence ID" value="NZ_BAAAKS010000004.1"/>
</dbReference>
<dbReference type="InterPro" id="IPR011335">
    <property type="entry name" value="Restrct_endonuc-II-like"/>
</dbReference>
<comment type="caution">
    <text evidence="3">The sequence shown here is derived from an EMBL/GenBank/DDBJ whole genome shotgun (WGS) entry which is preliminary data.</text>
</comment>
<proteinExistence type="predicted"/>
<accession>A0A846X0X3</accession>
<evidence type="ECO:0000313" key="4">
    <source>
        <dbReference type="Proteomes" id="UP000582646"/>
    </source>
</evidence>
<dbReference type="InterPro" id="IPR007569">
    <property type="entry name" value="DUF559"/>
</dbReference>
<dbReference type="AlphaFoldDB" id="A0A846X0X3"/>
<evidence type="ECO:0000313" key="3">
    <source>
        <dbReference type="EMBL" id="NKY18145.1"/>
    </source>
</evidence>
<gene>
    <name evidence="3" type="ORF">HF999_07165</name>
</gene>
<sequence length="301" mass="33441">MRPIDVGESELRRLIADQDGVVTIAQCHEHGLTAQAVHARVKSERWSPLARGVYLSAEHHFTDAARIRAAVALTGGTVDAATALFWHGLVPEAPLPTTVSVPRSRHRTPTFLAPLELHRRDLLDADVEELRGLRITRRPLTLLDCVGVRSDATALLDRALQTGDVTVPSLRAALERNAGRHGMAEARRVVEVVESDTESEAEREFADLMLAEGISGWETQLPIGRYRADFTWPEEQLVVEVDGWAFHKDAVRFQRDHDKRNDFARRGLTVLAFTWHDVVNDPVGTVEAVVAVLRERRGAAS</sequence>
<dbReference type="EMBL" id="JAAXOQ010000007">
    <property type="protein sequence ID" value="NKY18145.1"/>
    <property type="molecule type" value="Genomic_DNA"/>
</dbReference>